<dbReference type="EMBL" id="JAGHQM010000750">
    <property type="protein sequence ID" value="KAH0558749.1"/>
    <property type="molecule type" value="Genomic_DNA"/>
</dbReference>
<feature type="region of interest" description="Disordered" evidence="1">
    <location>
        <begin position="253"/>
        <end position="280"/>
    </location>
</feature>
<feature type="region of interest" description="Disordered" evidence="1">
    <location>
        <begin position="1089"/>
        <end position="1113"/>
    </location>
</feature>
<feature type="region of interest" description="Disordered" evidence="1">
    <location>
        <begin position="341"/>
        <end position="382"/>
    </location>
</feature>
<evidence type="ECO:0000313" key="3">
    <source>
        <dbReference type="Proteomes" id="UP000750711"/>
    </source>
</evidence>
<feature type="region of interest" description="Disordered" evidence="1">
    <location>
        <begin position="944"/>
        <end position="1028"/>
    </location>
</feature>
<sequence length="1113" mass="120535">MALAELSTNHIDIGSRINVGGKFPERDSVANQRGVPATASFLHDTPKTTGPLSVKRSRLPYPIVRISPRRYKSTLDLGQTVDTSSAPPVSDSGPCTAIRGSVMVSGEKGMSTASSIISMYDTDSQNNPRKVFRQTGDQEYRSFSMTQSSITSYTLSNRRSYSSLRDSRISGTPARPRSPFTYPTRLKRPGFRPSSPTSSDVAGTENRNTARLDRVPSFRASPSSSPYPTRRLLGYGPDLDRSVPPLLITPALSVHSRQHSRGSPPPSRMTTPALTSTPSLGLLGAPASPGARGLDRPIHHSNDYLSPPLYYDYTEAFEDEDFTLSRQTNSFPFLTIDETIPEDRPVTDDSNAVREVQGPLDRPVSTGGGYQSEPGGSQGNGVGDLIGPVAPAVDQFEKESPEDTFCTKPCGGLETDVSLDPITVNSGGSGVGVEARPEHPPPRQSNAYSFSDLNSNSGDKYASSLALAPPTQPAIHHYHSLRIQEETEIYTRLRPRRRGLYSSAAPREISLEAACGEDPPDKGTGEKGTIQTINLEGNGATLERPISSYSRRSSIRRFFSSDQGFQDLPEFVTSFEGFGRPYTPDRIFSGDARAQYGYAIKESNVRTRKLDSASVRNLDLRHSVSTADGSDVRRASSKLTKRSSKDREPKILTVVGDISGIDRIPQTHVVLRETAKRKHALSPTPQEGYQTAISRLNNPDLMKQLPRLPALRPPELVSFPLPPSAVPVELPCSNAPVYAESHTLAAAEEEPAVPAGDRSAIKIGVVDDQTGLAVLSEAPHSPLSPFPSTEHAVALGEPEKKDTTVQNPQGGGPVYKTTALLKFKVRTRFPLAACGFPKPLNNPEAGTGFQAPSSDHGLAPGGPLDTSEKAKKVSFQDTRQNQPGAHPPKFKLRSSVVSASRPHNLEKATPGSESRPRASDRHCSVRLGALLSGGITLSDRMFGRETEGTDSTGWSSTNSDNVARGRSSSAEFNPSSRRASPSEPRSVFSDDSSQVVSNRNTMKRLTNLRAKLPTLSASRRSRDGSGSFDKAVSSLAVVRSKKKDGAEPTRKTVNTCKVQHEMKRLTSRFGSWFHRRRERSRVLFRRGFGRGRKAKASASVAETGTFIPGSLSE</sequence>
<feature type="region of interest" description="Disordered" evidence="1">
    <location>
        <begin position="155"/>
        <end position="229"/>
    </location>
</feature>
<feature type="compositionally biased region" description="Polar residues" evidence="1">
    <location>
        <begin position="949"/>
        <end position="973"/>
    </location>
</feature>
<gene>
    <name evidence="2" type="ORF">GP486_004607</name>
</gene>
<proteinExistence type="predicted"/>
<feature type="compositionally biased region" description="Polar residues" evidence="1">
    <location>
        <begin position="194"/>
        <end position="207"/>
    </location>
</feature>
<name>A0A9P8LAR4_9PEZI</name>
<feature type="compositionally biased region" description="Polar residues" evidence="1">
    <location>
        <begin position="155"/>
        <end position="164"/>
    </location>
</feature>
<feature type="compositionally biased region" description="Low complexity" evidence="1">
    <location>
        <begin position="974"/>
        <end position="997"/>
    </location>
</feature>
<feature type="compositionally biased region" description="Gly residues" evidence="1">
    <location>
        <begin position="366"/>
        <end position="382"/>
    </location>
</feature>
<keyword evidence="3" id="KW-1185">Reference proteome</keyword>
<feature type="region of interest" description="Disordered" evidence="1">
    <location>
        <begin position="835"/>
        <end position="921"/>
    </location>
</feature>
<comment type="caution">
    <text evidence="2">The sequence shown here is derived from an EMBL/GenBank/DDBJ whole genome shotgun (WGS) entry which is preliminary data.</text>
</comment>
<evidence type="ECO:0000313" key="2">
    <source>
        <dbReference type="EMBL" id="KAH0558749.1"/>
    </source>
</evidence>
<protein>
    <submittedName>
        <fullName evidence="2">Uncharacterized protein</fullName>
    </submittedName>
</protein>
<feature type="compositionally biased region" description="Polar residues" evidence="1">
    <location>
        <begin position="268"/>
        <end position="279"/>
    </location>
</feature>
<evidence type="ECO:0000256" key="1">
    <source>
        <dbReference type="SAM" id="MobiDB-lite"/>
    </source>
</evidence>
<reference evidence="2" key="1">
    <citation type="submission" date="2021-03" db="EMBL/GenBank/DDBJ databases">
        <title>Comparative genomics and phylogenomic investigation of the class Geoglossomycetes provide insights into ecological specialization and systematics.</title>
        <authorList>
            <person name="Melie T."/>
            <person name="Pirro S."/>
            <person name="Miller A.N."/>
            <person name="Quandt A."/>
        </authorList>
    </citation>
    <scope>NUCLEOTIDE SEQUENCE</scope>
    <source>
        <strain evidence="2">CAQ_001_2017</strain>
    </source>
</reference>
<dbReference type="AlphaFoldDB" id="A0A9P8LAR4"/>
<organism evidence="2 3">
    <name type="scientific">Trichoglossum hirsutum</name>
    <dbReference type="NCBI Taxonomy" id="265104"/>
    <lineage>
        <taxon>Eukaryota</taxon>
        <taxon>Fungi</taxon>
        <taxon>Dikarya</taxon>
        <taxon>Ascomycota</taxon>
        <taxon>Pezizomycotina</taxon>
        <taxon>Geoglossomycetes</taxon>
        <taxon>Geoglossales</taxon>
        <taxon>Geoglossaceae</taxon>
        <taxon>Trichoglossum</taxon>
    </lineage>
</organism>
<accession>A0A9P8LAR4</accession>
<feature type="compositionally biased region" description="Polar residues" evidence="1">
    <location>
        <begin position="444"/>
        <end position="455"/>
    </location>
</feature>
<dbReference type="Proteomes" id="UP000750711">
    <property type="component" value="Unassembled WGS sequence"/>
</dbReference>
<feature type="region of interest" description="Disordered" evidence="1">
    <location>
        <begin position="428"/>
        <end position="455"/>
    </location>
</feature>
<feature type="region of interest" description="Disordered" evidence="1">
    <location>
        <begin position="626"/>
        <end position="645"/>
    </location>
</feature>